<dbReference type="InterPro" id="IPR036594">
    <property type="entry name" value="Meth_synthase_dom"/>
</dbReference>
<proteinExistence type="predicted"/>
<dbReference type="Pfam" id="PF13411">
    <property type="entry name" value="MerR_1"/>
    <property type="match status" value="1"/>
</dbReference>
<keyword evidence="2" id="KW-0238">DNA-binding</keyword>
<dbReference type="SMART" id="SM00422">
    <property type="entry name" value="HTH_MERR"/>
    <property type="match status" value="1"/>
</dbReference>
<dbReference type="PANTHER" id="PTHR30204:SF67">
    <property type="entry name" value="HTH-TYPE TRANSCRIPTIONAL REGULATOR MLRA-RELATED"/>
    <property type="match status" value="1"/>
</dbReference>
<keyword evidence="3" id="KW-0804">Transcription</keyword>
<dbReference type="SUPFAM" id="SSF46955">
    <property type="entry name" value="Putative DNA-binding domain"/>
    <property type="match status" value="1"/>
</dbReference>
<evidence type="ECO:0000256" key="3">
    <source>
        <dbReference type="ARBA" id="ARBA00023163"/>
    </source>
</evidence>
<sequence>MYSIKQVTEMLGIPAVTLRAWENRYHAVEPLRTDSGYRIYTEENVEDLRWLKEQVNSNHMSISHAVRLLKAHKEEQSKSDAILAEPMPQSGNVDAFRKMEDQIYQSLFQFQGERANALIDFGFTMYGYDAMFYQVLVPILIRVGDAWENGRASVAQEHYMTQLISQRFYQFFHLFPIYPHLPKVLAMCPEGEHHQVGLMLFSLFLRKNGAEVLYLGANTPTEGVLPILKDQKIDLVCISVTNEVMAKAADDVITTILKHAPGMQFALGGQGYNKIKKPKYPQWIMTGSAHDWQDWFTETYMAKSHPGDLFLKR</sequence>
<dbReference type="Gene3D" id="1.10.1240.10">
    <property type="entry name" value="Methionine synthase domain"/>
    <property type="match status" value="1"/>
</dbReference>
<evidence type="ECO:0000313" key="7">
    <source>
        <dbReference type="Proteomes" id="UP000608071"/>
    </source>
</evidence>
<dbReference type="Gene3D" id="1.10.1660.10">
    <property type="match status" value="1"/>
</dbReference>
<keyword evidence="7" id="KW-1185">Reference proteome</keyword>
<dbReference type="InterPro" id="IPR006158">
    <property type="entry name" value="Cobalamin-bd"/>
</dbReference>
<dbReference type="PROSITE" id="PS50937">
    <property type="entry name" value="HTH_MERR_2"/>
    <property type="match status" value="1"/>
</dbReference>
<evidence type="ECO:0000259" key="4">
    <source>
        <dbReference type="PROSITE" id="PS50937"/>
    </source>
</evidence>
<reference evidence="6 7" key="1">
    <citation type="submission" date="2020-08" db="EMBL/GenBank/DDBJ databases">
        <title>A Genomic Blueprint of the Chicken Gut Microbiome.</title>
        <authorList>
            <person name="Gilroy R."/>
            <person name="Ravi A."/>
            <person name="Getino M."/>
            <person name="Pursley I."/>
            <person name="Horton D.L."/>
            <person name="Alikhan N.-F."/>
            <person name="Baker D."/>
            <person name="Gharbi K."/>
            <person name="Hall N."/>
            <person name="Watson M."/>
            <person name="Adriaenssens E.M."/>
            <person name="Foster-Nyarko E."/>
            <person name="Jarju S."/>
            <person name="Secka A."/>
            <person name="Antonio M."/>
            <person name="Oren A."/>
            <person name="Chaudhuri R."/>
            <person name="La Ragione R.M."/>
            <person name="Hildebrand F."/>
            <person name="Pallen M.J."/>
        </authorList>
    </citation>
    <scope>NUCLEOTIDE SEQUENCE [LARGE SCALE GENOMIC DNA]</scope>
    <source>
        <strain evidence="6 7">Sa2BVA9</strain>
    </source>
</reference>
<dbReference type="CDD" id="cd02065">
    <property type="entry name" value="B12-binding_like"/>
    <property type="match status" value="1"/>
</dbReference>
<accession>A0ABR8SZS9</accession>
<dbReference type="Proteomes" id="UP000608071">
    <property type="component" value="Unassembled WGS sequence"/>
</dbReference>
<name>A0ABR8SZS9_9BACL</name>
<dbReference type="Pfam" id="PF02607">
    <property type="entry name" value="B12-binding_2"/>
    <property type="match status" value="1"/>
</dbReference>
<gene>
    <name evidence="6" type="ORF">H9647_13115</name>
</gene>
<dbReference type="RefSeq" id="WP_191800601.1">
    <property type="nucleotide sequence ID" value="NZ_JACSQL010000005.1"/>
</dbReference>
<organism evidence="6 7">
    <name type="scientific">Paenibacillus gallinarum</name>
    <dbReference type="NCBI Taxonomy" id="2762232"/>
    <lineage>
        <taxon>Bacteria</taxon>
        <taxon>Bacillati</taxon>
        <taxon>Bacillota</taxon>
        <taxon>Bacilli</taxon>
        <taxon>Bacillales</taxon>
        <taxon>Paenibacillaceae</taxon>
        <taxon>Paenibacillus</taxon>
    </lineage>
</organism>
<feature type="domain" description="B12-binding" evidence="5">
    <location>
        <begin position="181"/>
        <end position="306"/>
    </location>
</feature>
<dbReference type="PANTHER" id="PTHR30204">
    <property type="entry name" value="REDOX-CYCLING DRUG-SENSING TRANSCRIPTIONAL ACTIVATOR SOXR"/>
    <property type="match status" value="1"/>
</dbReference>
<dbReference type="InterPro" id="IPR000551">
    <property type="entry name" value="MerR-type_HTH_dom"/>
</dbReference>
<evidence type="ECO:0000256" key="2">
    <source>
        <dbReference type="ARBA" id="ARBA00023125"/>
    </source>
</evidence>
<dbReference type="InterPro" id="IPR036724">
    <property type="entry name" value="Cobalamin-bd_sf"/>
</dbReference>
<dbReference type="InterPro" id="IPR047057">
    <property type="entry name" value="MerR_fam"/>
</dbReference>
<dbReference type="SUPFAM" id="SSF52242">
    <property type="entry name" value="Cobalamin (vitamin B12)-binding domain"/>
    <property type="match status" value="1"/>
</dbReference>
<comment type="caution">
    <text evidence="6">The sequence shown here is derived from an EMBL/GenBank/DDBJ whole genome shotgun (WGS) entry which is preliminary data.</text>
</comment>
<dbReference type="Pfam" id="PF02310">
    <property type="entry name" value="B12-binding"/>
    <property type="match status" value="1"/>
</dbReference>
<evidence type="ECO:0000259" key="5">
    <source>
        <dbReference type="PROSITE" id="PS51332"/>
    </source>
</evidence>
<evidence type="ECO:0000313" key="6">
    <source>
        <dbReference type="EMBL" id="MBD7969010.1"/>
    </source>
</evidence>
<keyword evidence="1" id="KW-0805">Transcription regulation</keyword>
<dbReference type="PROSITE" id="PS51332">
    <property type="entry name" value="B12_BINDING"/>
    <property type="match status" value="1"/>
</dbReference>
<dbReference type="InterPro" id="IPR009061">
    <property type="entry name" value="DNA-bd_dom_put_sf"/>
</dbReference>
<evidence type="ECO:0000256" key="1">
    <source>
        <dbReference type="ARBA" id="ARBA00023015"/>
    </source>
</evidence>
<dbReference type="InterPro" id="IPR003759">
    <property type="entry name" value="Cbl-bd_cap"/>
</dbReference>
<dbReference type="Gene3D" id="3.40.50.280">
    <property type="entry name" value="Cobalamin-binding domain"/>
    <property type="match status" value="1"/>
</dbReference>
<protein>
    <submittedName>
        <fullName evidence="6">MerR family transcriptional regulator</fullName>
    </submittedName>
</protein>
<dbReference type="CDD" id="cd01104">
    <property type="entry name" value="HTH_MlrA-CarA"/>
    <property type="match status" value="1"/>
</dbReference>
<dbReference type="EMBL" id="JACSQL010000005">
    <property type="protein sequence ID" value="MBD7969010.1"/>
    <property type="molecule type" value="Genomic_DNA"/>
</dbReference>
<feature type="domain" description="HTH merR-type" evidence="4">
    <location>
        <begin position="1"/>
        <end position="71"/>
    </location>
</feature>